<dbReference type="Proteomes" id="UP000218160">
    <property type="component" value="Chromosome 1"/>
</dbReference>
<reference evidence="2" key="1">
    <citation type="submission" date="2017-04" db="EMBL/GenBank/DDBJ databases">
        <title>Genome evolution of the luminous symbionts of deep sea anglerfish.</title>
        <authorList>
            <person name="Hendry T.A."/>
        </authorList>
    </citation>
    <scope>NUCLEOTIDE SEQUENCE [LARGE SCALE GENOMIC DNA]</scope>
</reference>
<gene>
    <name evidence="1" type="ORF">BTN50_0194</name>
</gene>
<proteinExistence type="predicted"/>
<organism evidence="1 2">
    <name type="scientific">Candidatus Enterovibrio altilux</name>
    <dbReference type="NCBI Taxonomy" id="1927128"/>
    <lineage>
        <taxon>Bacteria</taxon>
        <taxon>Pseudomonadati</taxon>
        <taxon>Pseudomonadota</taxon>
        <taxon>Gammaproteobacteria</taxon>
        <taxon>Vibrionales</taxon>
        <taxon>Vibrionaceae</taxon>
        <taxon>Enterovibrio</taxon>
    </lineage>
</organism>
<evidence type="ECO:0000313" key="2">
    <source>
        <dbReference type="Proteomes" id="UP000218160"/>
    </source>
</evidence>
<accession>A0A291B6U7</accession>
<sequence length="42" mass="4856">MKYKPTVLTTPNNVTKPFVLKKFFEGTLSLRDHNAKINKTYA</sequence>
<name>A0A291B6U7_9GAMM</name>
<protein>
    <submittedName>
        <fullName evidence="1">Uncharacterized protein</fullName>
    </submittedName>
</protein>
<evidence type="ECO:0000313" key="1">
    <source>
        <dbReference type="EMBL" id="ATF08734.1"/>
    </source>
</evidence>
<dbReference type="AlphaFoldDB" id="A0A291B6U7"/>
<keyword evidence="2" id="KW-1185">Reference proteome</keyword>
<dbReference type="KEGG" id="elux:BTN50_0194"/>
<dbReference type="EMBL" id="CP020660">
    <property type="protein sequence ID" value="ATF08734.1"/>
    <property type="molecule type" value="Genomic_DNA"/>
</dbReference>